<gene>
    <name evidence="2" type="ORF">NJR55_07125</name>
</gene>
<evidence type="ECO:0000256" key="1">
    <source>
        <dbReference type="SAM" id="MobiDB-lite"/>
    </source>
</evidence>
<evidence type="ECO:0000313" key="3">
    <source>
        <dbReference type="Proteomes" id="UP001139474"/>
    </source>
</evidence>
<dbReference type="AlphaFoldDB" id="A0A9X2FWP8"/>
<feature type="compositionally biased region" description="Gly residues" evidence="1">
    <location>
        <begin position="95"/>
        <end position="105"/>
    </location>
</feature>
<dbReference type="Proteomes" id="UP001139474">
    <property type="component" value="Unassembled WGS sequence"/>
</dbReference>
<sequence length="179" mass="18087">MDKISSSLINFFAYTPVCFLAVFCLGSGVAEAQDKSYSDCAYIEFDDVDPSTLTLQERIALEEAALFASLDDSAECMEEATTSASGSLADAASGSGSGAAGGASGSAGSSGNSGANSSEQQQQSTSMASESSVDTKDHKRGNSGGGSSAVCDAVKEGMASATTEAEKEHFKGLMAEYGC</sequence>
<proteinExistence type="predicted"/>
<feature type="compositionally biased region" description="Polar residues" evidence="1">
    <location>
        <begin position="119"/>
        <end position="132"/>
    </location>
</feature>
<accession>A0A9X2FWP8</accession>
<feature type="region of interest" description="Disordered" evidence="1">
    <location>
        <begin position="79"/>
        <end position="151"/>
    </location>
</feature>
<organism evidence="2 3">
    <name type="scientific">Idiomarina rhizosphaerae</name>
    <dbReference type="NCBI Taxonomy" id="2961572"/>
    <lineage>
        <taxon>Bacteria</taxon>
        <taxon>Pseudomonadati</taxon>
        <taxon>Pseudomonadota</taxon>
        <taxon>Gammaproteobacteria</taxon>
        <taxon>Alteromonadales</taxon>
        <taxon>Idiomarinaceae</taxon>
        <taxon>Idiomarina</taxon>
    </lineage>
</organism>
<dbReference type="RefSeq" id="WP_253619123.1">
    <property type="nucleotide sequence ID" value="NZ_JAMZDE010000006.1"/>
</dbReference>
<reference evidence="2" key="1">
    <citation type="submission" date="2022-06" db="EMBL/GenBank/DDBJ databases">
        <title>Idiomarina rhizosphaerae M1R2S28.</title>
        <authorList>
            <person name="Sun J.-Q."/>
            <person name="Li L.-F."/>
        </authorList>
    </citation>
    <scope>NUCLEOTIDE SEQUENCE</scope>
    <source>
        <strain evidence="2">M1R2S28</strain>
    </source>
</reference>
<feature type="compositionally biased region" description="Low complexity" evidence="1">
    <location>
        <begin position="106"/>
        <end position="118"/>
    </location>
</feature>
<dbReference type="EMBL" id="JAMZDE010000006">
    <property type="protein sequence ID" value="MCP1339365.1"/>
    <property type="molecule type" value="Genomic_DNA"/>
</dbReference>
<feature type="compositionally biased region" description="Low complexity" evidence="1">
    <location>
        <begin position="83"/>
        <end position="94"/>
    </location>
</feature>
<keyword evidence="3" id="KW-1185">Reference proteome</keyword>
<comment type="caution">
    <text evidence="2">The sequence shown here is derived from an EMBL/GenBank/DDBJ whole genome shotgun (WGS) entry which is preliminary data.</text>
</comment>
<evidence type="ECO:0000313" key="2">
    <source>
        <dbReference type="EMBL" id="MCP1339365.1"/>
    </source>
</evidence>
<name>A0A9X2FWP8_9GAMM</name>
<protein>
    <submittedName>
        <fullName evidence="2">Uncharacterized protein</fullName>
    </submittedName>
</protein>